<dbReference type="Pfam" id="PF13847">
    <property type="entry name" value="Methyltransf_31"/>
    <property type="match status" value="1"/>
</dbReference>
<sequence>LKLQVKEKEHTVITDGNFICKNCDARYIIHNDIPYFSADIGHSGVRNQYETYSHWFEEMHDEASILNPDNRSYFYNSLRIKASEFRDKIVLDAGCGNGRFSFVVSQNEPKLLVSLDISRGLAKAQETIFRNNPDANIAFVQADLTNPPFKKETFDILYSWGVTHHTPNTKQTFNTLSNLVKEEGIFGIYVYAFNPPYQYDQQIMGLLAYLRSLLLIRPFRFICSRLPVSLVKLIFQPIFYVERLLGVGVFGCHGPPPDVFNKERYFRVVVDRFKT</sequence>
<dbReference type="AlphaFoldDB" id="A0A382WVX0"/>
<reference evidence="2" key="1">
    <citation type="submission" date="2018-05" db="EMBL/GenBank/DDBJ databases">
        <authorList>
            <person name="Lanie J.A."/>
            <person name="Ng W.-L."/>
            <person name="Kazmierczak K.M."/>
            <person name="Andrzejewski T.M."/>
            <person name="Davidsen T.M."/>
            <person name="Wayne K.J."/>
            <person name="Tettelin H."/>
            <person name="Glass J.I."/>
            <person name="Rusch D."/>
            <person name="Podicherti R."/>
            <person name="Tsui H.-C.T."/>
            <person name="Winkler M.E."/>
        </authorList>
    </citation>
    <scope>NUCLEOTIDE SEQUENCE</scope>
</reference>
<dbReference type="CDD" id="cd02440">
    <property type="entry name" value="AdoMet_MTases"/>
    <property type="match status" value="1"/>
</dbReference>
<evidence type="ECO:0000313" key="2">
    <source>
        <dbReference type="EMBL" id="SVD62171.1"/>
    </source>
</evidence>
<protein>
    <recommendedName>
        <fullName evidence="1">Methyltransferase domain-containing protein</fullName>
    </recommendedName>
</protein>
<dbReference type="EMBL" id="UINC01162422">
    <property type="protein sequence ID" value="SVD62171.1"/>
    <property type="molecule type" value="Genomic_DNA"/>
</dbReference>
<dbReference type="Gene3D" id="3.40.50.150">
    <property type="entry name" value="Vaccinia Virus protein VP39"/>
    <property type="match status" value="1"/>
</dbReference>
<evidence type="ECO:0000259" key="1">
    <source>
        <dbReference type="Pfam" id="PF13847"/>
    </source>
</evidence>
<name>A0A382WVX0_9ZZZZ</name>
<dbReference type="InterPro" id="IPR029063">
    <property type="entry name" value="SAM-dependent_MTases_sf"/>
</dbReference>
<dbReference type="SUPFAM" id="SSF53335">
    <property type="entry name" value="S-adenosyl-L-methionine-dependent methyltransferases"/>
    <property type="match status" value="1"/>
</dbReference>
<feature type="non-terminal residue" evidence="2">
    <location>
        <position position="1"/>
    </location>
</feature>
<feature type="non-terminal residue" evidence="2">
    <location>
        <position position="275"/>
    </location>
</feature>
<feature type="domain" description="Methyltransferase" evidence="1">
    <location>
        <begin position="87"/>
        <end position="188"/>
    </location>
</feature>
<accession>A0A382WVX0</accession>
<dbReference type="PANTHER" id="PTHR43861:SF1">
    <property type="entry name" value="TRANS-ACONITATE 2-METHYLTRANSFERASE"/>
    <property type="match status" value="1"/>
</dbReference>
<proteinExistence type="predicted"/>
<dbReference type="InterPro" id="IPR025714">
    <property type="entry name" value="Methyltranfer_dom"/>
</dbReference>
<dbReference type="PANTHER" id="PTHR43861">
    <property type="entry name" value="TRANS-ACONITATE 2-METHYLTRANSFERASE-RELATED"/>
    <property type="match status" value="1"/>
</dbReference>
<gene>
    <name evidence="2" type="ORF">METZ01_LOCUS415025</name>
</gene>
<organism evidence="2">
    <name type="scientific">marine metagenome</name>
    <dbReference type="NCBI Taxonomy" id="408172"/>
    <lineage>
        <taxon>unclassified sequences</taxon>
        <taxon>metagenomes</taxon>
        <taxon>ecological metagenomes</taxon>
    </lineage>
</organism>